<keyword evidence="3" id="KW-1003">Cell membrane</keyword>
<keyword evidence="4" id="KW-0488">Methylation</keyword>
<evidence type="ECO:0000256" key="1">
    <source>
        <dbReference type="ARBA" id="ARBA00004377"/>
    </source>
</evidence>
<proteinExistence type="inferred from homology"/>
<dbReference type="PANTHER" id="PTHR38779">
    <property type="entry name" value="TYPE II SECRETION SYSTEM PROTEIN I-RELATED"/>
    <property type="match status" value="1"/>
</dbReference>
<feature type="compositionally biased region" description="Basic residues" evidence="9">
    <location>
        <begin position="17"/>
        <end position="28"/>
    </location>
</feature>
<protein>
    <submittedName>
        <fullName evidence="11">Prepilin-type N-terminal cleavage/methylation domain-containing protein</fullName>
    </submittedName>
</protein>
<dbReference type="NCBIfam" id="NF047828">
    <property type="entry name" value="T3SSXpsI"/>
    <property type="match status" value="1"/>
</dbReference>
<dbReference type="PROSITE" id="PS00409">
    <property type="entry name" value="PROKAR_NTER_METHYL"/>
    <property type="match status" value="1"/>
</dbReference>
<keyword evidence="8 10" id="KW-0472">Membrane</keyword>
<feature type="region of interest" description="Disordered" evidence="9">
    <location>
        <begin position="1"/>
        <end position="28"/>
    </location>
</feature>
<keyword evidence="7 10" id="KW-1133">Transmembrane helix</keyword>
<keyword evidence="6 10" id="KW-0812">Transmembrane</keyword>
<keyword evidence="5" id="KW-0997">Cell inner membrane</keyword>
<dbReference type="OrthoDB" id="7864109at2"/>
<evidence type="ECO:0000313" key="12">
    <source>
        <dbReference type="Proteomes" id="UP000319980"/>
    </source>
</evidence>
<evidence type="ECO:0000256" key="8">
    <source>
        <dbReference type="ARBA" id="ARBA00023136"/>
    </source>
</evidence>
<comment type="similarity">
    <text evidence="2">Belongs to the GSP I family.</text>
</comment>
<reference evidence="11 12" key="1">
    <citation type="journal article" date="2008" name="Int. J. Syst. Evol. Microbiol.">
        <title>Luteimonas marina sp. nov., isolated from seawater.</title>
        <authorList>
            <person name="Baik K.S."/>
            <person name="Park S.C."/>
            <person name="Kim M.S."/>
            <person name="Kim E.M."/>
            <person name="Park C."/>
            <person name="Chun J."/>
            <person name="Seong C.N."/>
        </authorList>
    </citation>
    <scope>NUCLEOTIDE SEQUENCE [LARGE SCALE GENOMIC DNA]</scope>
    <source>
        <strain evidence="11 12">FR1330</strain>
    </source>
</reference>
<dbReference type="InterPro" id="IPR010052">
    <property type="entry name" value="T2SS_protein-GspI"/>
</dbReference>
<dbReference type="AlphaFoldDB" id="A0A5C5U391"/>
<evidence type="ECO:0000256" key="3">
    <source>
        <dbReference type="ARBA" id="ARBA00022475"/>
    </source>
</evidence>
<evidence type="ECO:0000256" key="6">
    <source>
        <dbReference type="ARBA" id="ARBA00022692"/>
    </source>
</evidence>
<accession>A0A5C5U391</accession>
<evidence type="ECO:0000256" key="10">
    <source>
        <dbReference type="SAM" id="Phobius"/>
    </source>
</evidence>
<keyword evidence="12" id="KW-1185">Reference proteome</keyword>
<gene>
    <name evidence="11" type="ORF">FQY83_10620</name>
</gene>
<dbReference type="InterPro" id="IPR012902">
    <property type="entry name" value="N_methyl_site"/>
</dbReference>
<name>A0A5C5U391_9GAMM</name>
<feature type="transmembrane region" description="Helical" evidence="10">
    <location>
        <begin position="45"/>
        <end position="68"/>
    </location>
</feature>
<dbReference type="GO" id="GO:0015628">
    <property type="term" value="P:protein secretion by the type II secretion system"/>
    <property type="evidence" value="ECO:0007669"/>
    <property type="project" value="InterPro"/>
</dbReference>
<evidence type="ECO:0000256" key="2">
    <source>
        <dbReference type="ARBA" id="ARBA00008358"/>
    </source>
</evidence>
<dbReference type="GO" id="GO:0015627">
    <property type="term" value="C:type II protein secretion system complex"/>
    <property type="evidence" value="ECO:0007669"/>
    <property type="project" value="InterPro"/>
</dbReference>
<evidence type="ECO:0000313" key="11">
    <source>
        <dbReference type="EMBL" id="TWT20188.1"/>
    </source>
</evidence>
<evidence type="ECO:0000256" key="9">
    <source>
        <dbReference type="SAM" id="MobiDB-lite"/>
    </source>
</evidence>
<evidence type="ECO:0000256" key="5">
    <source>
        <dbReference type="ARBA" id="ARBA00022519"/>
    </source>
</evidence>
<dbReference type="Proteomes" id="UP000319980">
    <property type="component" value="Unassembled WGS sequence"/>
</dbReference>
<dbReference type="NCBIfam" id="TIGR02532">
    <property type="entry name" value="IV_pilin_GFxxxE"/>
    <property type="match status" value="1"/>
</dbReference>
<sequence length="177" mass="19114">MRRVEPGTGDRGPGKSGKPRVRGGCARRCRVPGPRSPVPTFQRGYTLLEIIVAFAVLGLALTLLLGTLSGGVRQVRWSADSGRAALHAQSLLDEVGVGEVLQPGRRDGDFDGGRYRWVLDVAPYVDRSLPPGRPFDPFSPQLLQLQLTVTWGEGGPRERLQLQSLRLVQPDPAGVSG</sequence>
<evidence type="ECO:0000256" key="4">
    <source>
        <dbReference type="ARBA" id="ARBA00022481"/>
    </source>
</evidence>
<dbReference type="GO" id="GO:0005886">
    <property type="term" value="C:plasma membrane"/>
    <property type="evidence" value="ECO:0007669"/>
    <property type="project" value="UniProtKB-SubCell"/>
</dbReference>
<comment type="caution">
    <text evidence="11">The sequence shown here is derived from an EMBL/GenBank/DDBJ whole genome shotgun (WGS) entry which is preliminary data.</text>
</comment>
<evidence type="ECO:0000256" key="7">
    <source>
        <dbReference type="ARBA" id="ARBA00022989"/>
    </source>
</evidence>
<dbReference type="PANTHER" id="PTHR38779:SF2">
    <property type="entry name" value="TYPE II SECRETION SYSTEM PROTEIN I-RELATED"/>
    <property type="match status" value="1"/>
</dbReference>
<comment type="subcellular location">
    <subcellularLocation>
        <location evidence="1">Cell inner membrane</location>
        <topology evidence="1">Single-pass membrane protein</topology>
    </subcellularLocation>
</comment>
<dbReference type="Pfam" id="PF07963">
    <property type="entry name" value="N_methyl"/>
    <property type="match status" value="1"/>
</dbReference>
<dbReference type="EMBL" id="VOHK01000004">
    <property type="protein sequence ID" value="TWT20188.1"/>
    <property type="molecule type" value="Genomic_DNA"/>
</dbReference>
<organism evidence="11 12">
    <name type="scientific">Luteimonas marina</name>
    <dbReference type="NCBI Taxonomy" id="488485"/>
    <lineage>
        <taxon>Bacteria</taxon>
        <taxon>Pseudomonadati</taxon>
        <taxon>Pseudomonadota</taxon>
        <taxon>Gammaproteobacteria</taxon>
        <taxon>Lysobacterales</taxon>
        <taxon>Lysobacteraceae</taxon>
        <taxon>Luteimonas</taxon>
    </lineage>
</organism>